<evidence type="ECO:0000313" key="2">
    <source>
        <dbReference type="Proteomes" id="UP000613177"/>
    </source>
</evidence>
<accession>A0A8H7SJ17</accession>
<organism evidence="1 2">
    <name type="scientific">Thamnidium elegans</name>
    <dbReference type="NCBI Taxonomy" id="101142"/>
    <lineage>
        <taxon>Eukaryota</taxon>
        <taxon>Fungi</taxon>
        <taxon>Fungi incertae sedis</taxon>
        <taxon>Mucoromycota</taxon>
        <taxon>Mucoromycotina</taxon>
        <taxon>Mucoromycetes</taxon>
        <taxon>Mucorales</taxon>
        <taxon>Mucorineae</taxon>
        <taxon>Mucoraceae</taxon>
        <taxon>Thamnidium</taxon>
    </lineage>
</organism>
<dbReference type="Proteomes" id="UP000613177">
    <property type="component" value="Unassembled WGS sequence"/>
</dbReference>
<keyword evidence="2" id="KW-1185">Reference proteome</keyword>
<proteinExistence type="predicted"/>
<protein>
    <submittedName>
        <fullName evidence="1">Uncharacterized protein</fullName>
    </submittedName>
</protein>
<evidence type="ECO:0000313" key="1">
    <source>
        <dbReference type="EMBL" id="KAG2229047.1"/>
    </source>
</evidence>
<name>A0A8H7SJ17_9FUNG</name>
<dbReference type="AlphaFoldDB" id="A0A8H7SJ17"/>
<feature type="non-terminal residue" evidence="1">
    <location>
        <position position="62"/>
    </location>
</feature>
<gene>
    <name evidence="1" type="ORF">INT48_006436</name>
</gene>
<comment type="caution">
    <text evidence="1">The sequence shown here is derived from an EMBL/GenBank/DDBJ whole genome shotgun (WGS) entry which is preliminary data.</text>
</comment>
<dbReference type="EMBL" id="JAEPRE010000318">
    <property type="protein sequence ID" value="KAG2229047.1"/>
    <property type="molecule type" value="Genomic_DNA"/>
</dbReference>
<reference evidence="1" key="1">
    <citation type="submission" date="2021-01" db="EMBL/GenBank/DDBJ databases">
        <title>Metabolic potential, ecology and presence of endohyphal bacteria is reflected in genomic diversity of Mucoromycotina.</title>
        <authorList>
            <person name="Muszewska A."/>
            <person name="Okrasinska A."/>
            <person name="Steczkiewicz K."/>
            <person name="Drgas O."/>
            <person name="Orlowska M."/>
            <person name="Perlinska-Lenart U."/>
            <person name="Aleksandrzak-Piekarczyk T."/>
            <person name="Szatraj K."/>
            <person name="Zielenkiewicz U."/>
            <person name="Pilsyk S."/>
            <person name="Malc E."/>
            <person name="Mieczkowski P."/>
            <person name="Kruszewska J.S."/>
            <person name="Biernat P."/>
            <person name="Pawlowska J."/>
        </authorList>
    </citation>
    <scope>NUCLEOTIDE SEQUENCE</scope>
    <source>
        <strain evidence="1">WA0000018081</strain>
    </source>
</reference>
<sequence length="62" mass="7786">MNSSKFYYENEREHFDPFDIAYLMEWSQYQKFQRPPEEILQQLDHEMEEAVEEMQKNKTTYN</sequence>